<dbReference type="Proteomes" id="UP000821853">
    <property type="component" value="Unassembled WGS sequence"/>
</dbReference>
<dbReference type="GO" id="GO:0004222">
    <property type="term" value="F:metalloendopeptidase activity"/>
    <property type="evidence" value="ECO:0007669"/>
    <property type="project" value="InterPro"/>
</dbReference>
<dbReference type="EMBL" id="JABSTR010000003">
    <property type="protein sequence ID" value="KAH9364932.1"/>
    <property type="molecule type" value="Genomic_DNA"/>
</dbReference>
<evidence type="ECO:0000313" key="3">
    <source>
        <dbReference type="Proteomes" id="UP000821853"/>
    </source>
</evidence>
<accession>A0A9J6FS61</accession>
<organism evidence="2 3">
    <name type="scientific">Haemaphysalis longicornis</name>
    <name type="common">Bush tick</name>
    <dbReference type="NCBI Taxonomy" id="44386"/>
    <lineage>
        <taxon>Eukaryota</taxon>
        <taxon>Metazoa</taxon>
        <taxon>Ecdysozoa</taxon>
        <taxon>Arthropoda</taxon>
        <taxon>Chelicerata</taxon>
        <taxon>Arachnida</taxon>
        <taxon>Acari</taxon>
        <taxon>Parasitiformes</taxon>
        <taxon>Ixodida</taxon>
        <taxon>Ixodoidea</taxon>
        <taxon>Ixodidae</taxon>
        <taxon>Haemaphysalinae</taxon>
        <taxon>Haemaphysalis</taxon>
    </lineage>
</organism>
<sequence>MAYVNHVLLYGVLKLQLNDVLTDSAIRYTRTLMDALRRELEISFNFSSLNEKSSEGVVRRLKIIHEIISGPTKLLTTPALDEHYRHVPRVDRKNFLHWLVDSYRSVAERNIRLIYPPGHPDHLPATRDDFALADASANAYYLPAYHLIYVPGSILLPPFLTAVVPDAFNYGALGKVLAHELTHAFEPESLDVNYAVEPDLMYTPRLKDKVQKQYDCLLIQAGALAGNAFADRRTASETFADNAGTELAYLTYSALAEAKRSKGVAGLTPDQTFFAATCFIFCGADDQKEVRSKAYLPLKLRCNQPLLNTEQFASAFRCARGAPMRPSTRCDIHTTRVVSRR</sequence>
<dbReference type="Gene3D" id="1.10.1380.10">
    <property type="entry name" value="Neutral endopeptidase , domain2"/>
    <property type="match status" value="1"/>
</dbReference>
<comment type="caution">
    <text evidence="2">The sequence shown here is derived from an EMBL/GenBank/DDBJ whole genome shotgun (WGS) entry which is preliminary data.</text>
</comment>
<reference evidence="2 3" key="1">
    <citation type="journal article" date="2020" name="Cell">
        <title>Large-Scale Comparative Analyses of Tick Genomes Elucidate Their Genetic Diversity and Vector Capacities.</title>
        <authorList>
            <consortium name="Tick Genome and Microbiome Consortium (TIGMIC)"/>
            <person name="Jia N."/>
            <person name="Wang J."/>
            <person name="Shi W."/>
            <person name="Du L."/>
            <person name="Sun Y."/>
            <person name="Zhan W."/>
            <person name="Jiang J.F."/>
            <person name="Wang Q."/>
            <person name="Zhang B."/>
            <person name="Ji P."/>
            <person name="Bell-Sakyi L."/>
            <person name="Cui X.M."/>
            <person name="Yuan T.T."/>
            <person name="Jiang B.G."/>
            <person name="Yang W.F."/>
            <person name="Lam T.T."/>
            <person name="Chang Q.C."/>
            <person name="Ding S.J."/>
            <person name="Wang X.J."/>
            <person name="Zhu J.G."/>
            <person name="Ruan X.D."/>
            <person name="Zhao L."/>
            <person name="Wei J.T."/>
            <person name="Ye R.Z."/>
            <person name="Que T.C."/>
            <person name="Du C.H."/>
            <person name="Zhou Y.H."/>
            <person name="Cheng J.X."/>
            <person name="Dai P.F."/>
            <person name="Guo W.B."/>
            <person name="Han X.H."/>
            <person name="Huang E.J."/>
            <person name="Li L.F."/>
            <person name="Wei W."/>
            <person name="Gao Y.C."/>
            <person name="Liu J.Z."/>
            <person name="Shao H.Z."/>
            <person name="Wang X."/>
            <person name="Wang C.C."/>
            <person name="Yang T.C."/>
            <person name="Huo Q.B."/>
            <person name="Li W."/>
            <person name="Chen H.Y."/>
            <person name="Chen S.E."/>
            <person name="Zhou L.G."/>
            <person name="Ni X.B."/>
            <person name="Tian J.H."/>
            <person name="Sheng Y."/>
            <person name="Liu T."/>
            <person name="Pan Y.S."/>
            <person name="Xia L.Y."/>
            <person name="Li J."/>
            <person name="Zhao F."/>
            <person name="Cao W.C."/>
        </authorList>
    </citation>
    <scope>NUCLEOTIDE SEQUENCE [LARGE SCALE GENOMIC DNA]</scope>
    <source>
        <strain evidence="2">HaeL-2018</strain>
    </source>
</reference>
<evidence type="ECO:0000313" key="2">
    <source>
        <dbReference type="EMBL" id="KAH9364932.1"/>
    </source>
</evidence>
<proteinExistence type="predicted"/>
<dbReference type="OMA" id="ITIENMY"/>
<protein>
    <recommendedName>
        <fullName evidence="1">Peptidase M13 C-terminal domain-containing protein</fullName>
    </recommendedName>
</protein>
<dbReference type="Gene3D" id="3.40.390.10">
    <property type="entry name" value="Collagenase (Catalytic Domain)"/>
    <property type="match status" value="1"/>
</dbReference>
<dbReference type="AlphaFoldDB" id="A0A9J6FS61"/>
<dbReference type="PANTHER" id="PTHR11733">
    <property type="entry name" value="ZINC METALLOPROTEASE FAMILY M13 NEPRILYSIN-RELATED"/>
    <property type="match status" value="1"/>
</dbReference>
<dbReference type="InterPro" id="IPR042089">
    <property type="entry name" value="Peptidase_M13_dom_2"/>
</dbReference>
<dbReference type="InterPro" id="IPR018497">
    <property type="entry name" value="Peptidase_M13_C"/>
</dbReference>
<dbReference type="Pfam" id="PF01431">
    <property type="entry name" value="Peptidase_M13"/>
    <property type="match status" value="1"/>
</dbReference>
<keyword evidence="3" id="KW-1185">Reference proteome</keyword>
<dbReference type="PROSITE" id="PS51885">
    <property type="entry name" value="NEPRILYSIN"/>
    <property type="match status" value="1"/>
</dbReference>
<dbReference type="OrthoDB" id="6484059at2759"/>
<dbReference type="SUPFAM" id="SSF55486">
    <property type="entry name" value="Metalloproteases ('zincins'), catalytic domain"/>
    <property type="match status" value="1"/>
</dbReference>
<gene>
    <name evidence="2" type="ORF">HPB48_017973</name>
</gene>
<name>A0A9J6FS61_HAELO</name>
<dbReference type="PRINTS" id="PR00786">
    <property type="entry name" value="NEPRILYSIN"/>
</dbReference>
<dbReference type="GO" id="GO:0016485">
    <property type="term" value="P:protein processing"/>
    <property type="evidence" value="ECO:0007669"/>
    <property type="project" value="TreeGrafter"/>
</dbReference>
<feature type="domain" description="Peptidase M13 C-terminal" evidence="1">
    <location>
        <begin position="138"/>
        <end position="332"/>
    </location>
</feature>
<dbReference type="PANTHER" id="PTHR11733:SF241">
    <property type="entry name" value="GH26575P-RELATED"/>
    <property type="match status" value="1"/>
</dbReference>
<dbReference type="InterPro" id="IPR024079">
    <property type="entry name" value="MetalloPept_cat_dom_sf"/>
</dbReference>
<dbReference type="VEuPathDB" id="VectorBase:HLOH_046416"/>
<dbReference type="InterPro" id="IPR000718">
    <property type="entry name" value="Peptidase_M13"/>
</dbReference>
<evidence type="ECO:0000259" key="1">
    <source>
        <dbReference type="Pfam" id="PF01431"/>
    </source>
</evidence>
<dbReference type="GO" id="GO:0005886">
    <property type="term" value="C:plasma membrane"/>
    <property type="evidence" value="ECO:0007669"/>
    <property type="project" value="TreeGrafter"/>
</dbReference>